<dbReference type="AlphaFoldDB" id="A0A2K3D3P7"/>
<protein>
    <submittedName>
        <fullName evidence="2">Uncharacterized protein</fullName>
    </submittedName>
</protein>
<proteinExistence type="predicted"/>
<feature type="chain" id="PRO_5014353171" evidence="1">
    <location>
        <begin position="25"/>
        <end position="132"/>
    </location>
</feature>
<dbReference type="Proteomes" id="UP000006906">
    <property type="component" value="Chromosome 12"/>
</dbReference>
<sequence length="132" mass="14067">MHTGKTLLRNTLVCLGSLLDKLLTCTDLAGPDRPLGDADACMAAPDCVWTTRSAVEPIPEYLDLIQQGGGANLRVLNTSTPWLNTTTYNTTAAGNATGNATYNNLLYGAVFDADNMISILQGLMRYLTGVNV</sequence>
<keyword evidence="3" id="KW-1185">Reference proteome</keyword>
<accession>A0A2K3D3P7</accession>
<dbReference type="GeneID" id="5728763"/>
<evidence type="ECO:0000256" key="1">
    <source>
        <dbReference type="SAM" id="SignalP"/>
    </source>
</evidence>
<dbReference type="InParanoid" id="A0A2K3D3P7"/>
<dbReference type="KEGG" id="cre:CHLRE_12g515426v5"/>
<keyword evidence="1" id="KW-0732">Signal</keyword>
<gene>
    <name evidence="2" type="ORF">CHLRE_12g515426v5</name>
</gene>
<evidence type="ECO:0000313" key="2">
    <source>
        <dbReference type="EMBL" id="PNW75164.1"/>
    </source>
</evidence>
<dbReference type="RefSeq" id="XP_042918389.1">
    <property type="nucleotide sequence ID" value="XM_043068294.1"/>
</dbReference>
<reference evidence="2 3" key="1">
    <citation type="journal article" date="2007" name="Science">
        <title>The Chlamydomonas genome reveals the evolution of key animal and plant functions.</title>
        <authorList>
            <person name="Merchant S.S."/>
            <person name="Prochnik S.E."/>
            <person name="Vallon O."/>
            <person name="Harris E.H."/>
            <person name="Karpowicz S.J."/>
            <person name="Witman G.B."/>
            <person name="Terry A."/>
            <person name="Salamov A."/>
            <person name="Fritz-Laylin L.K."/>
            <person name="Marechal-Drouard L."/>
            <person name="Marshall W.F."/>
            <person name="Qu L.H."/>
            <person name="Nelson D.R."/>
            <person name="Sanderfoot A.A."/>
            <person name="Spalding M.H."/>
            <person name="Kapitonov V.V."/>
            <person name="Ren Q."/>
            <person name="Ferris P."/>
            <person name="Lindquist E."/>
            <person name="Shapiro H."/>
            <person name="Lucas S.M."/>
            <person name="Grimwood J."/>
            <person name="Schmutz J."/>
            <person name="Cardol P."/>
            <person name="Cerutti H."/>
            <person name="Chanfreau G."/>
            <person name="Chen C.L."/>
            <person name="Cognat V."/>
            <person name="Croft M.T."/>
            <person name="Dent R."/>
            <person name="Dutcher S."/>
            <person name="Fernandez E."/>
            <person name="Fukuzawa H."/>
            <person name="Gonzalez-Ballester D."/>
            <person name="Gonzalez-Halphen D."/>
            <person name="Hallmann A."/>
            <person name="Hanikenne M."/>
            <person name="Hippler M."/>
            <person name="Inwood W."/>
            <person name="Jabbari K."/>
            <person name="Kalanon M."/>
            <person name="Kuras R."/>
            <person name="Lefebvre P.A."/>
            <person name="Lemaire S.D."/>
            <person name="Lobanov A.V."/>
            <person name="Lohr M."/>
            <person name="Manuell A."/>
            <person name="Meier I."/>
            <person name="Mets L."/>
            <person name="Mittag M."/>
            <person name="Mittelmeier T."/>
            <person name="Moroney J.V."/>
            <person name="Moseley J."/>
            <person name="Napoli C."/>
            <person name="Nedelcu A.M."/>
            <person name="Niyogi K."/>
            <person name="Novoselov S.V."/>
            <person name="Paulsen I.T."/>
            <person name="Pazour G."/>
            <person name="Purton S."/>
            <person name="Ral J.P."/>
            <person name="Riano-Pachon D.M."/>
            <person name="Riekhof W."/>
            <person name="Rymarquis L."/>
            <person name="Schroda M."/>
            <person name="Stern D."/>
            <person name="Umen J."/>
            <person name="Willows R."/>
            <person name="Wilson N."/>
            <person name="Zimmer S.L."/>
            <person name="Allmer J."/>
            <person name="Balk J."/>
            <person name="Bisova K."/>
            <person name="Chen C.J."/>
            <person name="Elias M."/>
            <person name="Gendler K."/>
            <person name="Hauser C."/>
            <person name="Lamb M.R."/>
            <person name="Ledford H."/>
            <person name="Long J.C."/>
            <person name="Minagawa J."/>
            <person name="Page M.D."/>
            <person name="Pan J."/>
            <person name="Pootakham W."/>
            <person name="Roje S."/>
            <person name="Rose A."/>
            <person name="Stahlberg E."/>
            <person name="Terauchi A.M."/>
            <person name="Yang P."/>
            <person name="Ball S."/>
            <person name="Bowler C."/>
            <person name="Dieckmann C.L."/>
            <person name="Gladyshev V.N."/>
            <person name="Green P."/>
            <person name="Jorgensen R."/>
            <person name="Mayfield S."/>
            <person name="Mueller-Roeber B."/>
            <person name="Rajamani S."/>
            <person name="Sayre R.T."/>
            <person name="Brokstein P."/>
            <person name="Dubchak I."/>
            <person name="Goodstein D."/>
            <person name="Hornick L."/>
            <person name="Huang Y.W."/>
            <person name="Jhaveri J."/>
            <person name="Luo Y."/>
            <person name="Martinez D."/>
            <person name="Ngau W.C."/>
            <person name="Otillar B."/>
            <person name="Poliakov A."/>
            <person name="Porter A."/>
            <person name="Szajkowski L."/>
            <person name="Werner G."/>
            <person name="Zhou K."/>
            <person name="Grigoriev I.V."/>
            <person name="Rokhsar D.S."/>
            <person name="Grossman A.R."/>
        </authorList>
    </citation>
    <scope>NUCLEOTIDE SEQUENCE [LARGE SCALE GENOMIC DNA]</scope>
    <source>
        <strain evidence="3">CC-503</strain>
    </source>
</reference>
<feature type="signal peptide" evidence="1">
    <location>
        <begin position="1"/>
        <end position="24"/>
    </location>
</feature>
<organism evidence="2 3">
    <name type="scientific">Chlamydomonas reinhardtii</name>
    <name type="common">Chlamydomonas smithii</name>
    <dbReference type="NCBI Taxonomy" id="3055"/>
    <lineage>
        <taxon>Eukaryota</taxon>
        <taxon>Viridiplantae</taxon>
        <taxon>Chlorophyta</taxon>
        <taxon>core chlorophytes</taxon>
        <taxon>Chlorophyceae</taxon>
        <taxon>CS clade</taxon>
        <taxon>Chlamydomonadales</taxon>
        <taxon>Chlamydomonadaceae</taxon>
        <taxon>Chlamydomonas</taxon>
    </lineage>
</organism>
<dbReference type="PaxDb" id="3055-EDO96520"/>
<evidence type="ECO:0000313" key="3">
    <source>
        <dbReference type="Proteomes" id="UP000006906"/>
    </source>
</evidence>
<name>A0A2K3D3P7_CHLRE</name>
<dbReference type="EMBL" id="CM008973">
    <property type="protein sequence ID" value="PNW75164.1"/>
    <property type="molecule type" value="Genomic_DNA"/>
</dbReference>
<dbReference type="Gramene" id="PNW75164">
    <property type="protein sequence ID" value="PNW75164"/>
    <property type="gene ID" value="CHLRE_12g515426v5"/>
</dbReference>